<dbReference type="EMBL" id="KL198006">
    <property type="protein sequence ID" value="KDQ31560.1"/>
    <property type="molecule type" value="Genomic_DNA"/>
</dbReference>
<feature type="region of interest" description="Disordered" evidence="2">
    <location>
        <begin position="1"/>
        <end position="81"/>
    </location>
</feature>
<evidence type="ECO:0000256" key="1">
    <source>
        <dbReference type="SAM" id="Coils"/>
    </source>
</evidence>
<dbReference type="VEuPathDB" id="FungiDB:PLEOSDRAFT_170717"/>
<dbReference type="HOGENOM" id="CLU_054814_0_0_1"/>
<protein>
    <recommendedName>
        <fullName evidence="3">Myb-like domain-containing protein</fullName>
    </recommendedName>
</protein>
<evidence type="ECO:0000259" key="3">
    <source>
        <dbReference type="PROSITE" id="PS50090"/>
    </source>
</evidence>
<organism evidence="4 7">
    <name type="scientific">Pleurotus ostreatus (strain PC15)</name>
    <name type="common">Oyster mushroom</name>
    <dbReference type="NCBI Taxonomy" id="1137138"/>
    <lineage>
        <taxon>Eukaryota</taxon>
        <taxon>Fungi</taxon>
        <taxon>Dikarya</taxon>
        <taxon>Basidiomycota</taxon>
        <taxon>Agaricomycotina</taxon>
        <taxon>Agaricomycetes</taxon>
        <taxon>Agaricomycetidae</taxon>
        <taxon>Agaricales</taxon>
        <taxon>Pleurotineae</taxon>
        <taxon>Pleurotaceae</taxon>
        <taxon>Pleurotus</taxon>
    </lineage>
</organism>
<dbReference type="OrthoDB" id="3265199at2759"/>
<evidence type="ECO:0000313" key="4">
    <source>
        <dbReference type="EMBL" id="KDQ22022.1"/>
    </source>
</evidence>
<gene>
    <name evidence="5" type="ORF">PLEOSDRAFT_1105909</name>
    <name evidence="4" type="ORF">PLEOSDRAFT_1110135</name>
    <name evidence="6" type="ORF">PLEOSDRAFT_170717</name>
</gene>
<proteinExistence type="predicted"/>
<accession>A0A067ND15</accession>
<evidence type="ECO:0000256" key="2">
    <source>
        <dbReference type="SAM" id="MobiDB-lite"/>
    </source>
</evidence>
<dbReference type="PROSITE" id="PS50090">
    <property type="entry name" value="MYB_LIKE"/>
    <property type="match status" value="1"/>
</dbReference>
<dbReference type="Proteomes" id="UP000027073">
    <property type="component" value="Unassembled WGS sequence"/>
</dbReference>
<dbReference type="VEuPathDB" id="FungiDB:PLEOSDRAFT_1110135"/>
<feature type="domain" description="Myb-like" evidence="3">
    <location>
        <begin position="74"/>
        <end position="147"/>
    </location>
</feature>
<feature type="coiled-coil region" evidence="1">
    <location>
        <begin position="320"/>
        <end position="347"/>
    </location>
</feature>
<evidence type="ECO:0000313" key="7">
    <source>
        <dbReference type="Proteomes" id="UP000027073"/>
    </source>
</evidence>
<dbReference type="STRING" id="1137138.A0A067ND15"/>
<dbReference type="InterPro" id="IPR001005">
    <property type="entry name" value="SANT/Myb"/>
</dbReference>
<dbReference type="VEuPathDB" id="FungiDB:PLEOSDRAFT_1105909"/>
<sequence>MVRAKRQKTIHQDSSPLKIRIKLPIKPSDIPIDSSTSVADPVQHQPSPAWDCEQGSLPDDSSQTPEDTTSQRQSKNARSPRWLPWQDRRLIKEVDNVRPFDEPNTKMVTKAWETLAETLRQHTALEGPQSVIDRTAYACRKRFEKLIQSHKRDETRSLQSTGTNEEVDAHVELLTGLAQLYDVHSSIKDEQSAQIKKKRSVESQASSELREASMKGLVHRESLVDVSALPGASVREKQAQRVLKRRPLSFSTAEKENFEFEFPPRKRRHSHAAALILEQISSDQKSLQELRTLDQLRHEELTNLHKETIGILHGISSLMEAQQKHDIERQAEEMERERQQKDQLNALTTAILTLAVNVSKDK</sequence>
<keyword evidence="1" id="KW-0175">Coiled coil</keyword>
<reference evidence="7" key="1">
    <citation type="journal article" date="2014" name="Proc. Natl. Acad. Sci. U.S.A.">
        <title>Extensive sampling of basidiomycete genomes demonstrates inadequacy of the white-rot/brown-rot paradigm for wood decay fungi.</title>
        <authorList>
            <person name="Riley R."/>
            <person name="Salamov A.A."/>
            <person name="Brown D.W."/>
            <person name="Nagy L.G."/>
            <person name="Floudas D."/>
            <person name="Held B.W."/>
            <person name="Levasseur A."/>
            <person name="Lombard V."/>
            <person name="Morin E."/>
            <person name="Otillar R."/>
            <person name="Lindquist E.A."/>
            <person name="Sun H."/>
            <person name="LaButti K.M."/>
            <person name="Schmutz J."/>
            <person name="Jabbour D."/>
            <person name="Luo H."/>
            <person name="Baker S.E."/>
            <person name="Pisabarro A.G."/>
            <person name="Walton J.D."/>
            <person name="Blanchette R.A."/>
            <person name="Henrissat B."/>
            <person name="Martin F."/>
            <person name="Cullen D."/>
            <person name="Hibbett D.S."/>
            <person name="Grigoriev I.V."/>
        </authorList>
    </citation>
    <scope>NUCLEOTIDE SEQUENCE [LARGE SCALE GENOMIC DNA]</scope>
    <source>
        <strain evidence="7">PC15</strain>
    </source>
</reference>
<dbReference type="AlphaFoldDB" id="A0A067ND15"/>
<feature type="compositionally biased region" description="Polar residues" evidence="2">
    <location>
        <begin position="59"/>
        <end position="77"/>
    </location>
</feature>
<dbReference type="EMBL" id="KL198015">
    <property type="protein sequence ID" value="KDQ22022.1"/>
    <property type="molecule type" value="Genomic_DNA"/>
</dbReference>
<dbReference type="EMBL" id="KL198009">
    <property type="protein sequence ID" value="KDQ27016.1"/>
    <property type="molecule type" value="Genomic_DNA"/>
</dbReference>
<evidence type="ECO:0000313" key="5">
    <source>
        <dbReference type="EMBL" id="KDQ27016.1"/>
    </source>
</evidence>
<name>A0A067ND15_PLEO1</name>
<evidence type="ECO:0000313" key="6">
    <source>
        <dbReference type="EMBL" id="KDQ31560.1"/>
    </source>
</evidence>
<reference evidence="4" key="2">
    <citation type="journal article" date="2014" name="Proc. Natl. Acad. Sci. U.S.A.">
        <title>Extensive sampling of basidiomycete genomes demonstrates inadequacy of the white rot/brown rot paradigm for wood decay fungi.</title>
        <authorList>
            <person name="Riley R."/>
            <person name="Salamov A.A."/>
            <person name="Brown D.W."/>
            <person name="Nagy L.G."/>
            <person name="Floudas D."/>
            <person name="Held B.W."/>
            <person name="Levasseur A."/>
            <person name="Lombard V."/>
            <person name="Morin E."/>
            <person name="Otillar R."/>
            <person name="Lindquist E.A."/>
            <person name="Sun H."/>
            <person name="LaButti K.M."/>
            <person name="Schmutz J."/>
            <person name="Jabbour D."/>
            <person name="Luo H."/>
            <person name="Baker S.E."/>
            <person name="Pisabarro A.G."/>
            <person name="Walton J.D."/>
            <person name="Blanchette R.A."/>
            <person name="Henrissat B."/>
            <person name="Martin F."/>
            <person name="Cullen D."/>
            <person name="Hibbett D.S."/>
            <person name="Grigoriev I.V."/>
        </authorList>
    </citation>
    <scope>NUCLEOTIDE SEQUENCE</scope>
    <source>
        <strain evidence="4">PC15</strain>
    </source>
</reference>